<name>X1KAR1_9ZZZZ</name>
<evidence type="ECO:0000256" key="2">
    <source>
        <dbReference type="ARBA" id="ARBA00022980"/>
    </source>
</evidence>
<evidence type="ECO:0000256" key="1">
    <source>
        <dbReference type="ARBA" id="ARBA00008777"/>
    </source>
</evidence>
<evidence type="ECO:0000256" key="3">
    <source>
        <dbReference type="ARBA" id="ARBA00023274"/>
    </source>
</evidence>
<feature type="non-terminal residue" evidence="4">
    <location>
        <position position="79"/>
    </location>
</feature>
<dbReference type="InterPro" id="IPR036373">
    <property type="entry name" value="Ribosomal_bL17_sf"/>
</dbReference>
<keyword evidence="2" id="KW-0689">Ribosomal protein</keyword>
<dbReference type="GO" id="GO:0003735">
    <property type="term" value="F:structural constituent of ribosome"/>
    <property type="evidence" value="ECO:0007669"/>
    <property type="project" value="InterPro"/>
</dbReference>
<proteinExistence type="inferred from homology"/>
<protein>
    <recommendedName>
        <fullName evidence="5">Ribosomal protein L17</fullName>
    </recommendedName>
</protein>
<dbReference type="EMBL" id="BARU01043234">
    <property type="protein sequence ID" value="GAH79158.1"/>
    <property type="molecule type" value="Genomic_DNA"/>
</dbReference>
<dbReference type="GO" id="GO:0006412">
    <property type="term" value="P:translation"/>
    <property type="evidence" value="ECO:0007669"/>
    <property type="project" value="InterPro"/>
</dbReference>
<organism evidence="4">
    <name type="scientific">marine sediment metagenome</name>
    <dbReference type="NCBI Taxonomy" id="412755"/>
    <lineage>
        <taxon>unclassified sequences</taxon>
        <taxon>metagenomes</taxon>
        <taxon>ecological metagenomes</taxon>
    </lineage>
</organism>
<dbReference type="SUPFAM" id="SSF64263">
    <property type="entry name" value="Prokaryotic ribosomal protein L17"/>
    <property type="match status" value="1"/>
</dbReference>
<comment type="caution">
    <text evidence="4">The sequence shown here is derived from an EMBL/GenBank/DDBJ whole genome shotgun (WGS) entry which is preliminary data.</text>
</comment>
<comment type="similarity">
    <text evidence="1">Belongs to the bacterial ribosomal protein bL17 family.</text>
</comment>
<dbReference type="AlphaFoldDB" id="X1KAR1"/>
<evidence type="ECO:0008006" key="5">
    <source>
        <dbReference type="Google" id="ProtNLM"/>
    </source>
</evidence>
<evidence type="ECO:0000313" key="4">
    <source>
        <dbReference type="EMBL" id="GAH79158.1"/>
    </source>
</evidence>
<dbReference type="NCBIfam" id="TIGR00059">
    <property type="entry name" value="L17"/>
    <property type="match status" value="1"/>
</dbReference>
<dbReference type="InterPro" id="IPR000456">
    <property type="entry name" value="Ribosomal_bL17"/>
</dbReference>
<reference evidence="4" key="1">
    <citation type="journal article" date="2014" name="Front. Microbiol.">
        <title>High frequency of phylogenetically diverse reductive dehalogenase-homologous genes in deep subseafloor sedimentary metagenomes.</title>
        <authorList>
            <person name="Kawai M."/>
            <person name="Futagami T."/>
            <person name="Toyoda A."/>
            <person name="Takaki Y."/>
            <person name="Nishi S."/>
            <person name="Hori S."/>
            <person name="Arai W."/>
            <person name="Tsubouchi T."/>
            <person name="Morono Y."/>
            <person name="Uchiyama I."/>
            <person name="Ito T."/>
            <person name="Fujiyama A."/>
            <person name="Inagaki F."/>
            <person name="Takami H."/>
        </authorList>
    </citation>
    <scope>NUCLEOTIDE SEQUENCE</scope>
    <source>
        <strain evidence="4">Expedition CK06-06</strain>
    </source>
</reference>
<sequence length="79" mass="9041">MLSNLATSLLRYERITTTLHKAKEVRRIVERLIGKAKKDTLASRREAGKVIKDKEVLRKLFSQIGPKFKGRSGGYTRIL</sequence>
<dbReference type="GO" id="GO:0022625">
    <property type="term" value="C:cytosolic large ribosomal subunit"/>
    <property type="evidence" value="ECO:0007669"/>
    <property type="project" value="TreeGrafter"/>
</dbReference>
<dbReference type="PANTHER" id="PTHR14413:SF16">
    <property type="entry name" value="LARGE RIBOSOMAL SUBUNIT PROTEIN BL17M"/>
    <property type="match status" value="1"/>
</dbReference>
<gene>
    <name evidence="4" type="ORF">S03H2_66249</name>
</gene>
<accession>X1KAR1</accession>
<keyword evidence="3" id="KW-0687">Ribonucleoprotein</keyword>
<dbReference type="PANTHER" id="PTHR14413">
    <property type="entry name" value="RIBOSOMAL PROTEIN L17"/>
    <property type="match status" value="1"/>
</dbReference>
<dbReference type="Pfam" id="PF01196">
    <property type="entry name" value="Ribosomal_L17"/>
    <property type="match status" value="1"/>
</dbReference>
<dbReference type="Gene3D" id="3.90.1030.10">
    <property type="entry name" value="Ribosomal protein L17"/>
    <property type="match status" value="1"/>
</dbReference>